<sequence>MACRYNELSLAMVARHTLVPLLETLLRWGETYAGKGLWVNGCSSRNKGLYFSLERNEVQSRCMVEGCGVGVVHVQLQQANTCPMKVFI</sequence>
<name>A0AAD5GHA8_AMBAR</name>
<dbReference type="AlphaFoldDB" id="A0AAD5GHA8"/>
<keyword evidence="2" id="KW-1185">Reference proteome</keyword>
<dbReference type="Proteomes" id="UP001206925">
    <property type="component" value="Unassembled WGS sequence"/>
</dbReference>
<evidence type="ECO:0000313" key="1">
    <source>
        <dbReference type="EMBL" id="KAI7742615.1"/>
    </source>
</evidence>
<comment type="caution">
    <text evidence="1">The sequence shown here is derived from an EMBL/GenBank/DDBJ whole genome shotgun (WGS) entry which is preliminary data.</text>
</comment>
<proteinExistence type="predicted"/>
<dbReference type="EMBL" id="JAMZMK010007949">
    <property type="protein sequence ID" value="KAI7742615.1"/>
    <property type="molecule type" value="Genomic_DNA"/>
</dbReference>
<gene>
    <name evidence="1" type="ORF">M8C21_027185</name>
</gene>
<protein>
    <submittedName>
        <fullName evidence="1">Uncharacterized protein</fullName>
    </submittedName>
</protein>
<accession>A0AAD5GHA8</accession>
<evidence type="ECO:0000313" key="2">
    <source>
        <dbReference type="Proteomes" id="UP001206925"/>
    </source>
</evidence>
<reference evidence="1" key="1">
    <citation type="submission" date="2022-06" db="EMBL/GenBank/DDBJ databases">
        <title>Uncovering the hologenomic basis of an extraordinary plant invasion.</title>
        <authorList>
            <person name="Bieker V.C."/>
            <person name="Martin M.D."/>
            <person name="Gilbert T."/>
            <person name="Hodgins K."/>
            <person name="Battlay P."/>
            <person name="Petersen B."/>
            <person name="Wilson J."/>
        </authorList>
    </citation>
    <scope>NUCLEOTIDE SEQUENCE</scope>
    <source>
        <strain evidence="1">AA19_3_7</strain>
        <tissue evidence="1">Leaf</tissue>
    </source>
</reference>
<organism evidence="1 2">
    <name type="scientific">Ambrosia artemisiifolia</name>
    <name type="common">Common ragweed</name>
    <dbReference type="NCBI Taxonomy" id="4212"/>
    <lineage>
        <taxon>Eukaryota</taxon>
        <taxon>Viridiplantae</taxon>
        <taxon>Streptophyta</taxon>
        <taxon>Embryophyta</taxon>
        <taxon>Tracheophyta</taxon>
        <taxon>Spermatophyta</taxon>
        <taxon>Magnoliopsida</taxon>
        <taxon>eudicotyledons</taxon>
        <taxon>Gunneridae</taxon>
        <taxon>Pentapetalae</taxon>
        <taxon>asterids</taxon>
        <taxon>campanulids</taxon>
        <taxon>Asterales</taxon>
        <taxon>Asteraceae</taxon>
        <taxon>Asteroideae</taxon>
        <taxon>Heliantheae alliance</taxon>
        <taxon>Heliantheae</taxon>
        <taxon>Ambrosia</taxon>
    </lineage>
</organism>